<dbReference type="InterPro" id="IPR010223">
    <property type="entry name" value="MinD"/>
</dbReference>
<keyword evidence="4 10" id="KW-0547">Nucleotide-binding</keyword>
<keyword evidence="5 10" id="KW-0067">ATP-binding</keyword>
<comment type="similarity">
    <text evidence="1">Belongs to the ParA family. MinD subfamily.</text>
</comment>
<evidence type="ECO:0000313" key="12">
    <source>
        <dbReference type="EMBL" id="PZW19511.1"/>
    </source>
</evidence>
<evidence type="ECO:0000256" key="8">
    <source>
        <dbReference type="ARBA" id="ARBA00025436"/>
    </source>
</evidence>
<dbReference type="GO" id="GO:0016887">
    <property type="term" value="F:ATP hydrolysis activity"/>
    <property type="evidence" value="ECO:0007669"/>
    <property type="project" value="InterPro"/>
</dbReference>
<evidence type="ECO:0000256" key="3">
    <source>
        <dbReference type="ARBA" id="ARBA00022618"/>
    </source>
</evidence>
<dbReference type="InterPro" id="IPR027417">
    <property type="entry name" value="P-loop_NTPase"/>
</dbReference>
<dbReference type="AlphaFoldDB" id="A0A326TU21"/>
<gene>
    <name evidence="12" type="ORF">EI42_06020</name>
</gene>
<evidence type="ECO:0000313" key="13">
    <source>
        <dbReference type="Proteomes" id="UP000248806"/>
    </source>
</evidence>
<keyword evidence="7" id="KW-0131">Cell cycle</keyword>
<evidence type="ECO:0000256" key="9">
    <source>
        <dbReference type="ARBA" id="ARBA00032845"/>
    </source>
</evidence>
<proteinExistence type="inferred from homology"/>
<feature type="domain" description="CobQ/CobB/MinD/ParA nucleotide binding" evidence="11">
    <location>
        <begin position="6"/>
        <end position="218"/>
    </location>
</feature>
<dbReference type="InterPro" id="IPR025501">
    <property type="entry name" value="MinD_FleN"/>
</dbReference>
<dbReference type="Pfam" id="PF01656">
    <property type="entry name" value="CbiA"/>
    <property type="match status" value="1"/>
</dbReference>
<evidence type="ECO:0000256" key="2">
    <source>
        <dbReference type="ARBA" id="ARBA00016887"/>
    </source>
</evidence>
<keyword evidence="3" id="KW-0132">Cell division</keyword>
<dbReference type="PIRSF" id="PIRSF003092">
    <property type="entry name" value="MinD"/>
    <property type="match status" value="1"/>
</dbReference>
<dbReference type="OrthoDB" id="9773088at2"/>
<evidence type="ECO:0000256" key="10">
    <source>
        <dbReference type="PIRSR" id="PIRSR003092-1"/>
    </source>
</evidence>
<dbReference type="FunFam" id="3.40.50.300:FF:000068">
    <property type="entry name" value="Site-determining protein"/>
    <property type="match status" value="1"/>
</dbReference>
<dbReference type="InterPro" id="IPR050625">
    <property type="entry name" value="ParA/MinD_ATPase"/>
</dbReference>
<dbReference type="PANTHER" id="PTHR43384:SF6">
    <property type="entry name" value="SEPTUM SITE-DETERMINING PROTEIN MIND HOMOLOG, CHLOROPLASTIC"/>
    <property type="match status" value="1"/>
</dbReference>
<dbReference type="PANTHER" id="PTHR43384">
    <property type="entry name" value="SEPTUM SITE-DETERMINING PROTEIN MIND HOMOLOG, CHLOROPLASTIC-RELATED"/>
    <property type="match status" value="1"/>
</dbReference>
<dbReference type="NCBIfam" id="TIGR01968">
    <property type="entry name" value="minD_bact"/>
    <property type="match status" value="1"/>
</dbReference>
<dbReference type="RefSeq" id="WP_111326237.1">
    <property type="nucleotide sequence ID" value="NZ_BIFX01000001.1"/>
</dbReference>
<keyword evidence="6" id="KW-0717">Septation</keyword>
<dbReference type="GO" id="GO:0005829">
    <property type="term" value="C:cytosol"/>
    <property type="evidence" value="ECO:0007669"/>
    <property type="project" value="TreeGrafter"/>
</dbReference>
<evidence type="ECO:0000256" key="4">
    <source>
        <dbReference type="ARBA" id="ARBA00022741"/>
    </source>
</evidence>
<evidence type="ECO:0000256" key="1">
    <source>
        <dbReference type="ARBA" id="ARBA00010257"/>
    </source>
</evidence>
<dbReference type="GO" id="GO:0000917">
    <property type="term" value="P:division septum assembly"/>
    <property type="evidence" value="ECO:0007669"/>
    <property type="project" value="UniProtKB-KW"/>
</dbReference>
<evidence type="ECO:0000256" key="6">
    <source>
        <dbReference type="ARBA" id="ARBA00023210"/>
    </source>
</evidence>
<dbReference type="InterPro" id="IPR002586">
    <property type="entry name" value="CobQ/CobB/MinD/ParA_Nub-bd_dom"/>
</dbReference>
<feature type="binding site" evidence="10">
    <location>
        <begin position="12"/>
        <end position="19"/>
    </location>
    <ligand>
        <name>ATP</name>
        <dbReference type="ChEBI" id="CHEBI:30616"/>
    </ligand>
</feature>
<organism evidence="12 13">
    <name type="scientific">Thermosporothrix hazakensis</name>
    <dbReference type="NCBI Taxonomy" id="644383"/>
    <lineage>
        <taxon>Bacteria</taxon>
        <taxon>Bacillati</taxon>
        <taxon>Chloroflexota</taxon>
        <taxon>Ktedonobacteria</taxon>
        <taxon>Ktedonobacterales</taxon>
        <taxon>Thermosporotrichaceae</taxon>
        <taxon>Thermosporothrix</taxon>
    </lineage>
</organism>
<dbReference type="Gene3D" id="3.40.50.300">
    <property type="entry name" value="P-loop containing nucleotide triphosphate hydrolases"/>
    <property type="match status" value="1"/>
</dbReference>
<dbReference type="CDD" id="cd02036">
    <property type="entry name" value="MinD"/>
    <property type="match status" value="1"/>
</dbReference>
<dbReference type="SUPFAM" id="SSF52540">
    <property type="entry name" value="P-loop containing nucleoside triphosphate hydrolases"/>
    <property type="match status" value="1"/>
</dbReference>
<evidence type="ECO:0000259" key="11">
    <source>
        <dbReference type="Pfam" id="PF01656"/>
    </source>
</evidence>
<dbReference type="EMBL" id="QKUF01000045">
    <property type="protein sequence ID" value="PZW19511.1"/>
    <property type="molecule type" value="Genomic_DNA"/>
</dbReference>
<comment type="function">
    <text evidence="8">ATPase required for the correct placement of the division site. Cell division inhibitors MinC and MinD act in concert to form an inhibitor capable of blocking formation of the polar Z ring septums. Rapidly oscillates between the poles of the cell to destabilize FtsZ filaments that have formed before they mature into polar Z rings.</text>
</comment>
<sequence>MDSRIITITSGKGGVGKTTTTANLGTALALQGKKVAVVDADIGLRNLDAVLGLENRIVYDLVDVVEGQCRLRQALIKDKRLPDLYLLPAAQTRDKNAVNSVQMEQLCQQLRQEFDFVVIDSPAGIEQGFRNAIVGADEIIIVANPEMASVRDADRIIGLVEAAGKPEPRLVLNRLRPEMVKRGDMMDVADVLEVLGIDLLGIIPEDEAIIVATNKGEPAVYDKRSRAGRSFVNAALRLLGEEIPLEDVVSEAPSLLEKLRRLVGFGPAPADRRLRSQSS</sequence>
<comment type="caution">
    <text evidence="12">The sequence shown here is derived from an EMBL/GenBank/DDBJ whole genome shotgun (WGS) entry which is preliminary data.</text>
</comment>
<accession>A0A326TU21</accession>
<evidence type="ECO:0000256" key="7">
    <source>
        <dbReference type="ARBA" id="ARBA00023306"/>
    </source>
</evidence>
<name>A0A326TU21_THEHA</name>
<keyword evidence="13" id="KW-1185">Reference proteome</keyword>
<protein>
    <recommendedName>
        <fullName evidence="2">Septum site-determining protein MinD</fullName>
    </recommendedName>
    <alternativeName>
        <fullName evidence="9">Cell division inhibitor MinD</fullName>
    </alternativeName>
</protein>
<evidence type="ECO:0000256" key="5">
    <source>
        <dbReference type="ARBA" id="ARBA00022840"/>
    </source>
</evidence>
<reference evidence="12 13" key="1">
    <citation type="submission" date="2018-06" db="EMBL/GenBank/DDBJ databases">
        <title>Genomic Encyclopedia of Archaeal and Bacterial Type Strains, Phase II (KMG-II): from individual species to whole genera.</title>
        <authorList>
            <person name="Goeker M."/>
        </authorList>
    </citation>
    <scope>NUCLEOTIDE SEQUENCE [LARGE SCALE GENOMIC DNA]</scope>
    <source>
        <strain evidence="12 13">ATCC BAA-1881</strain>
    </source>
</reference>
<dbReference type="GO" id="GO:0051782">
    <property type="term" value="P:negative regulation of cell division"/>
    <property type="evidence" value="ECO:0007669"/>
    <property type="project" value="TreeGrafter"/>
</dbReference>
<dbReference type="GO" id="GO:0009898">
    <property type="term" value="C:cytoplasmic side of plasma membrane"/>
    <property type="evidence" value="ECO:0007669"/>
    <property type="project" value="TreeGrafter"/>
</dbReference>
<dbReference type="GO" id="GO:0005524">
    <property type="term" value="F:ATP binding"/>
    <property type="evidence" value="ECO:0007669"/>
    <property type="project" value="UniProtKB-KW"/>
</dbReference>
<dbReference type="Proteomes" id="UP000248806">
    <property type="component" value="Unassembled WGS sequence"/>
</dbReference>